<dbReference type="EMBL" id="FIZX01000001">
    <property type="protein sequence ID" value="CZF78902.1"/>
    <property type="molecule type" value="Genomic_DNA"/>
</dbReference>
<comment type="function">
    <text evidence="4">Required for resistance to DNA-damaging agents.</text>
</comment>
<evidence type="ECO:0000256" key="2">
    <source>
        <dbReference type="ARBA" id="ARBA00008791"/>
    </source>
</evidence>
<dbReference type="NCBIfam" id="NF008380">
    <property type="entry name" value="PRK11175.1"/>
    <property type="match status" value="1"/>
</dbReference>
<feature type="domain" description="UspA" evidence="5">
    <location>
        <begin position="175"/>
        <end position="301"/>
    </location>
</feature>
<dbReference type="Gene3D" id="3.40.50.12370">
    <property type="match status" value="1"/>
</dbReference>
<evidence type="ECO:0000313" key="6">
    <source>
        <dbReference type="EMBL" id="CZF78902.1"/>
    </source>
</evidence>
<dbReference type="RefSeq" id="WP_062661553.1">
    <property type="nucleotide sequence ID" value="NZ_FIZX01000001.1"/>
</dbReference>
<keyword evidence="7" id="KW-1185">Reference proteome</keyword>
<dbReference type="STRING" id="1796497.GCE9029_01124"/>
<dbReference type="GO" id="GO:0005737">
    <property type="term" value="C:cytoplasm"/>
    <property type="evidence" value="ECO:0007669"/>
    <property type="project" value="UniProtKB-SubCell"/>
</dbReference>
<dbReference type="Proteomes" id="UP000071641">
    <property type="component" value="Unassembled WGS sequence"/>
</dbReference>
<evidence type="ECO:0000256" key="4">
    <source>
        <dbReference type="ARBA" id="ARBA00037131"/>
    </source>
</evidence>
<comment type="subcellular location">
    <subcellularLocation>
        <location evidence="1">Cytoplasm</location>
    </subcellularLocation>
</comment>
<accession>A0A128EWD7</accession>
<evidence type="ECO:0000256" key="3">
    <source>
        <dbReference type="ARBA" id="ARBA00022490"/>
    </source>
</evidence>
<gene>
    <name evidence="6" type="primary">uspE</name>
    <name evidence="6" type="ORF">GCE9029_01124</name>
</gene>
<dbReference type="AlphaFoldDB" id="A0A128EWD7"/>
<dbReference type="InterPro" id="IPR006016">
    <property type="entry name" value="UspA"/>
</dbReference>
<reference evidence="7" key="1">
    <citation type="submission" date="2016-02" db="EMBL/GenBank/DDBJ databases">
        <authorList>
            <person name="Rodrigo-Torres Lidia"/>
            <person name="Arahal R.David."/>
        </authorList>
    </citation>
    <scope>NUCLEOTIDE SEQUENCE [LARGE SCALE GENOMIC DNA]</scope>
    <source>
        <strain evidence="7">CECT 9029</strain>
    </source>
</reference>
<dbReference type="PANTHER" id="PTHR47892:SF1">
    <property type="entry name" value="UNIVERSAL STRESS PROTEIN E"/>
    <property type="match status" value="1"/>
</dbReference>
<organism evidence="6 7">
    <name type="scientific">Grimontia celer</name>
    <dbReference type="NCBI Taxonomy" id="1796497"/>
    <lineage>
        <taxon>Bacteria</taxon>
        <taxon>Pseudomonadati</taxon>
        <taxon>Pseudomonadota</taxon>
        <taxon>Gammaproteobacteria</taxon>
        <taxon>Vibrionales</taxon>
        <taxon>Vibrionaceae</taxon>
        <taxon>Grimontia</taxon>
    </lineage>
</organism>
<dbReference type="SUPFAM" id="SSF52402">
    <property type="entry name" value="Adenine nucleotide alpha hydrolases-like"/>
    <property type="match status" value="2"/>
</dbReference>
<keyword evidence="3" id="KW-0963">Cytoplasm</keyword>
<comment type="similarity">
    <text evidence="2">Belongs to the universal stress protein A family.</text>
</comment>
<proteinExistence type="inferred from homology"/>
<evidence type="ECO:0000259" key="5">
    <source>
        <dbReference type="Pfam" id="PF00582"/>
    </source>
</evidence>
<evidence type="ECO:0000313" key="7">
    <source>
        <dbReference type="Proteomes" id="UP000071641"/>
    </source>
</evidence>
<feature type="domain" description="UspA" evidence="5">
    <location>
        <begin position="4"/>
        <end position="148"/>
    </location>
</feature>
<dbReference type="Pfam" id="PF00582">
    <property type="entry name" value="Usp"/>
    <property type="match status" value="2"/>
</dbReference>
<sequence length="316" mass="35145">MNRYTNLLVAIDPDHEEQPALSRAMDIARKSSAPVKITLFLAIYDFSYEMTSMLSAEERQAMRAGVLKQREEWIDSVVEQNASEGLDIVKHVVWHNRPYESMIAKVFDGDHDLLIKATHQHDKLGSLIFTPTDWHLLRKCPCPVLLVKEHSWPENGKILTAVNVSSENETHEPLNDKLIDEAKAMSKLLTAEVNLVNAYPATPVNVTIELPEFDPASYTDAVRGHHLLQMKALRQKHSIDEEQTFCMEGLPEDVIPAVAKELDAELVILGTTGRVGLSAIFIGNTAEHTIDQLNCDVLAIKPDGYVSPLAPNVGLG</sequence>
<protein>
    <submittedName>
        <fullName evidence="6">Universal stress protein E</fullName>
    </submittedName>
</protein>
<evidence type="ECO:0000256" key="1">
    <source>
        <dbReference type="ARBA" id="ARBA00004496"/>
    </source>
</evidence>
<name>A0A128EWD7_9GAMM</name>
<dbReference type="OrthoDB" id="239260at2"/>
<dbReference type="PANTHER" id="PTHR47892">
    <property type="entry name" value="UNIVERSAL STRESS PROTEIN E"/>
    <property type="match status" value="1"/>
</dbReference>
<dbReference type="CDD" id="cd23660">
    <property type="entry name" value="USP-E_repeat2"/>
    <property type="match status" value="1"/>
</dbReference>